<evidence type="ECO:0000256" key="1">
    <source>
        <dbReference type="ARBA" id="ARBA00023125"/>
    </source>
</evidence>
<dbReference type="Gene3D" id="3.40.50.2300">
    <property type="match status" value="1"/>
</dbReference>
<organism evidence="5 6">
    <name type="scientific">Microbacterium aurantiacum</name>
    <dbReference type="NCBI Taxonomy" id="162393"/>
    <lineage>
        <taxon>Bacteria</taxon>
        <taxon>Bacillati</taxon>
        <taxon>Actinomycetota</taxon>
        <taxon>Actinomycetes</taxon>
        <taxon>Micrococcales</taxon>
        <taxon>Microbacteriaceae</taxon>
        <taxon>Microbacterium</taxon>
    </lineage>
</organism>
<evidence type="ECO:0000256" key="2">
    <source>
        <dbReference type="PROSITE-ProRule" id="PRU00169"/>
    </source>
</evidence>
<dbReference type="Pfam" id="PF00072">
    <property type="entry name" value="Response_reg"/>
    <property type="match status" value="1"/>
</dbReference>
<dbReference type="GO" id="GO:0003677">
    <property type="term" value="F:DNA binding"/>
    <property type="evidence" value="ECO:0007669"/>
    <property type="project" value="UniProtKB-KW"/>
</dbReference>
<gene>
    <name evidence="5" type="ORF">KZC50_02520</name>
</gene>
<sequence>MPRTRGTGSCCARWCPRSRGRRRAGCARERVAPVSGIRLLVADDEHLIRGALVALLQLEPDIEVVATAENGIRAVEEAQKHRPDVCLLDLEMPEADGLEAAGKILASVPSRVVIVTRHARPGVLRRALASKVSGFVPKSTPAEELADVIRTVAAGRRYIDPEIAAVALTAERSPLTDRELDVLRHSRSAHSVQQIADRLHLAPGTVRNYLSAAMMKLDASSRHEAADRAWEQGWI</sequence>
<feature type="modified residue" description="4-aspartylphosphate" evidence="2">
    <location>
        <position position="89"/>
    </location>
</feature>
<proteinExistence type="predicted"/>
<evidence type="ECO:0000259" key="3">
    <source>
        <dbReference type="PROSITE" id="PS50043"/>
    </source>
</evidence>
<dbReference type="Pfam" id="PF00196">
    <property type="entry name" value="GerE"/>
    <property type="match status" value="1"/>
</dbReference>
<evidence type="ECO:0000259" key="4">
    <source>
        <dbReference type="PROSITE" id="PS50110"/>
    </source>
</evidence>
<dbReference type="GO" id="GO:0006355">
    <property type="term" value="P:regulation of DNA-templated transcription"/>
    <property type="evidence" value="ECO:0007669"/>
    <property type="project" value="InterPro"/>
</dbReference>
<feature type="domain" description="HTH luxR-type" evidence="3">
    <location>
        <begin position="168"/>
        <end position="233"/>
    </location>
</feature>
<dbReference type="PROSITE" id="PS50110">
    <property type="entry name" value="RESPONSE_REGULATORY"/>
    <property type="match status" value="1"/>
</dbReference>
<dbReference type="InterPro" id="IPR016032">
    <property type="entry name" value="Sig_transdc_resp-reg_C-effctor"/>
</dbReference>
<dbReference type="SMART" id="SM00448">
    <property type="entry name" value="REC"/>
    <property type="match status" value="1"/>
</dbReference>
<dbReference type="AlphaFoldDB" id="A0AAJ2LXL0"/>
<dbReference type="Proteomes" id="UP001183582">
    <property type="component" value="Unassembled WGS sequence"/>
</dbReference>
<dbReference type="SMART" id="SM00421">
    <property type="entry name" value="HTH_LUXR"/>
    <property type="match status" value="1"/>
</dbReference>
<keyword evidence="1" id="KW-0238">DNA-binding</keyword>
<dbReference type="PROSITE" id="PS50043">
    <property type="entry name" value="HTH_LUXR_2"/>
    <property type="match status" value="1"/>
</dbReference>
<name>A0AAJ2LXL0_9MICO</name>
<dbReference type="PANTHER" id="PTHR43214">
    <property type="entry name" value="TWO-COMPONENT RESPONSE REGULATOR"/>
    <property type="match status" value="1"/>
</dbReference>
<dbReference type="SUPFAM" id="SSF52172">
    <property type="entry name" value="CheY-like"/>
    <property type="match status" value="1"/>
</dbReference>
<evidence type="ECO:0000313" key="6">
    <source>
        <dbReference type="Proteomes" id="UP001183582"/>
    </source>
</evidence>
<comment type="caution">
    <text evidence="5">The sequence shown here is derived from an EMBL/GenBank/DDBJ whole genome shotgun (WGS) entry which is preliminary data.</text>
</comment>
<dbReference type="GO" id="GO:0000160">
    <property type="term" value="P:phosphorelay signal transduction system"/>
    <property type="evidence" value="ECO:0007669"/>
    <property type="project" value="InterPro"/>
</dbReference>
<dbReference type="PANTHER" id="PTHR43214:SF42">
    <property type="entry name" value="TRANSCRIPTIONAL REGULATORY PROTEIN DESR"/>
    <property type="match status" value="1"/>
</dbReference>
<dbReference type="InterPro" id="IPR000792">
    <property type="entry name" value="Tscrpt_reg_LuxR_C"/>
</dbReference>
<evidence type="ECO:0000313" key="5">
    <source>
        <dbReference type="EMBL" id="MDS0244483.1"/>
    </source>
</evidence>
<dbReference type="InterPro" id="IPR011006">
    <property type="entry name" value="CheY-like_superfamily"/>
</dbReference>
<dbReference type="InterPro" id="IPR039420">
    <property type="entry name" value="WalR-like"/>
</dbReference>
<protein>
    <submittedName>
        <fullName evidence="5">Response regulator transcription factor</fullName>
    </submittedName>
</protein>
<reference evidence="5 6" key="1">
    <citation type="submission" date="2021-06" db="EMBL/GenBank/DDBJ databases">
        <title>Genome-based taxonomic framework of Microbacterium strains isolated from marine environment, the description of four new species and reclassification of four preexisting species.</title>
        <authorList>
            <person name="Lee S.D."/>
            <person name="Kim S.-M."/>
            <person name="Byeon Y.-S."/>
            <person name="Yang H.L."/>
            <person name="Kim I.S."/>
        </authorList>
    </citation>
    <scope>NUCLEOTIDE SEQUENCE [LARGE SCALE GENOMIC DNA]</scope>
    <source>
        <strain evidence="5 6">KACC 20514</strain>
    </source>
</reference>
<keyword evidence="2" id="KW-0597">Phosphoprotein</keyword>
<dbReference type="PRINTS" id="PR00038">
    <property type="entry name" value="HTHLUXR"/>
</dbReference>
<dbReference type="InterPro" id="IPR001789">
    <property type="entry name" value="Sig_transdc_resp-reg_receiver"/>
</dbReference>
<dbReference type="EMBL" id="JAHWXH010000001">
    <property type="protein sequence ID" value="MDS0244483.1"/>
    <property type="molecule type" value="Genomic_DNA"/>
</dbReference>
<dbReference type="InterPro" id="IPR036388">
    <property type="entry name" value="WH-like_DNA-bd_sf"/>
</dbReference>
<dbReference type="CDD" id="cd06170">
    <property type="entry name" value="LuxR_C_like"/>
    <property type="match status" value="1"/>
</dbReference>
<dbReference type="SUPFAM" id="SSF46894">
    <property type="entry name" value="C-terminal effector domain of the bipartite response regulators"/>
    <property type="match status" value="1"/>
</dbReference>
<feature type="domain" description="Response regulatory" evidence="4">
    <location>
        <begin position="38"/>
        <end position="153"/>
    </location>
</feature>
<accession>A0AAJ2LXL0</accession>
<dbReference type="Gene3D" id="1.10.10.10">
    <property type="entry name" value="Winged helix-like DNA-binding domain superfamily/Winged helix DNA-binding domain"/>
    <property type="match status" value="1"/>
</dbReference>